<dbReference type="InterPro" id="IPR012340">
    <property type="entry name" value="NA-bd_OB-fold"/>
</dbReference>
<evidence type="ECO:0000313" key="12">
    <source>
        <dbReference type="EMBL" id="NKY05113.1"/>
    </source>
</evidence>
<dbReference type="GO" id="GO:0005524">
    <property type="term" value="F:ATP binding"/>
    <property type="evidence" value="ECO:0007669"/>
    <property type="project" value="UniProtKB-KW"/>
</dbReference>
<dbReference type="InterPro" id="IPR047641">
    <property type="entry name" value="ABC_transpr_MalK/UgpC-like"/>
</dbReference>
<evidence type="ECO:0000256" key="8">
    <source>
        <dbReference type="ARBA" id="ARBA00072105"/>
    </source>
</evidence>
<dbReference type="InterPro" id="IPR008995">
    <property type="entry name" value="Mo/tungstate-bd_C_term_dom"/>
</dbReference>
<dbReference type="PANTHER" id="PTHR43875">
    <property type="entry name" value="MALTODEXTRIN IMPORT ATP-BINDING PROTEIN MSMX"/>
    <property type="match status" value="1"/>
</dbReference>
<dbReference type="NCBIfam" id="NF008653">
    <property type="entry name" value="PRK11650.1"/>
    <property type="match status" value="1"/>
</dbReference>
<dbReference type="SUPFAM" id="SSF52540">
    <property type="entry name" value="P-loop containing nucleoside triphosphate hydrolases"/>
    <property type="match status" value="1"/>
</dbReference>
<dbReference type="AlphaFoldDB" id="A0A846WWU7"/>
<comment type="subcellular location">
    <subcellularLocation>
        <location evidence="1">Cell inner membrane</location>
        <topology evidence="1">Peripheral membrane protein</topology>
        <orientation evidence="1">Cytoplasmic side</orientation>
    </subcellularLocation>
</comment>
<dbReference type="Proteomes" id="UP000563898">
    <property type="component" value="Unassembled WGS sequence"/>
</dbReference>
<dbReference type="Pfam" id="PF00005">
    <property type="entry name" value="ABC_tran"/>
    <property type="match status" value="1"/>
</dbReference>
<evidence type="ECO:0000256" key="2">
    <source>
        <dbReference type="ARBA" id="ARBA00022448"/>
    </source>
</evidence>
<dbReference type="PROSITE" id="PS50893">
    <property type="entry name" value="ABC_TRANSPORTER_2"/>
    <property type="match status" value="1"/>
</dbReference>
<keyword evidence="4 12" id="KW-0067">ATP-binding</keyword>
<dbReference type="PROSITE" id="PS00211">
    <property type="entry name" value="ABC_TRANSPORTER_1"/>
    <property type="match status" value="1"/>
</dbReference>
<evidence type="ECO:0000256" key="6">
    <source>
        <dbReference type="ARBA" id="ARBA00056091"/>
    </source>
</evidence>
<keyword evidence="3" id="KW-0547">Nucleotide-binding</keyword>
<dbReference type="RefSeq" id="WP_006367984.1">
    <property type="nucleotide sequence ID" value="NZ_JAAXPC010000028.1"/>
</dbReference>
<comment type="catalytic activity">
    <reaction evidence="5">
        <text>alpha,alpha-trehalose(out) + ATP + H2O = alpha,alpha-trehalose(in) + ADP + phosphate + H(+)</text>
        <dbReference type="Rhea" id="RHEA:75203"/>
        <dbReference type="ChEBI" id="CHEBI:15377"/>
        <dbReference type="ChEBI" id="CHEBI:15378"/>
        <dbReference type="ChEBI" id="CHEBI:16551"/>
        <dbReference type="ChEBI" id="CHEBI:30616"/>
        <dbReference type="ChEBI" id="CHEBI:43474"/>
        <dbReference type="ChEBI" id="CHEBI:456216"/>
    </reaction>
</comment>
<evidence type="ECO:0000313" key="13">
    <source>
        <dbReference type="Proteomes" id="UP000563898"/>
    </source>
</evidence>
<dbReference type="GO" id="GO:0055052">
    <property type="term" value="C:ATP-binding cassette (ABC) transporter complex, substrate-binding subunit-containing"/>
    <property type="evidence" value="ECO:0007669"/>
    <property type="project" value="TreeGrafter"/>
</dbReference>
<evidence type="ECO:0000256" key="7">
    <source>
        <dbReference type="ARBA" id="ARBA00063658"/>
    </source>
</evidence>
<dbReference type="SUPFAM" id="SSF50331">
    <property type="entry name" value="MOP-like"/>
    <property type="match status" value="1"/>
</dbReference>
<dbReference type="InterPro" id="IPR015855">
    <property type="entry name" value="ABC_transpr_MalK-like"/>
</dbReference>
<evidence type="ECO:0000256" key="1">
    <source>
        <dbReference type="ARBA" id="ARBA00004515"/>
    </source>
</evidence>
<comment type="subunit">
    <text evidence="7">Monomer. Homodimerizes in the presence of ATP. The complex is composed of two ATP-binding proteins (SugC), two transmembrane proteins (SugA and SugB) and a solute-binding protein (LpqY).</text>
</comment>
<dbReference type="GO" id="GO:0016887">
    <property type="term" value="F:ATP hydrolysis activity"/>
    <property type="evidence" value="ECO:0007669"/>
    <property type="project" value="InterPro"/>
</dbReference>
<name>A0A846WWU7_9ACTN</name>
<dbReference type="Gene3D" id="3.40.50.300">
    <property type="entry name" value="P-loop containing nucleotide triphosphate hydrolases"/>
    <property type="match status" value="1"/>
</dbReference>
<comment type="caution">
    <text evidence="12">The sequence shown here is derived from an EMBL/GenBank/DDBJ whole genome shotgun (WGS) entry which is preliminary data.</text>
</comment>
<evidence type="ECO:0000256" key="10">
    <source>
        <dbReference type="ARBA" id="ARBA00082626"/>
    </source>
</evidence>
<dbReference type="EMBL" id="JAAXPC010000028">
    <property type="protein sequence ID" value="NKY05113.1"/>
    <property type="molecule type" value="Genomic_DNA"/>
</dbReference>
<dbReference type="PANTHER" id="PTHR43875:SF1">
    <property type="entry name" value="OSMOPROTECTIVE COMPOUNDS UPTAKE ATP-BINDING PROTEIN GGTA"/>
    <property type="match status" value="1"/>
</dbReference>
<protein>
    <recommendedName>
        <fullName evidence="8">Trehalose import ATP-binding protein SugC</fullName>
    </recommendedName>
    <alternativeName>
        <fullName evidence="10">Nucleotide-binding domain of SugABC transporter</fullName>
    </alternativeName>
    <alternativeName>
        <fullName evidence="9">SugABC transporter ATPase SugC</fullName>
    </alternativeName>
</protein>
<dbReference type="SMART" id="SM00382">
    <property type="entry name" value="AAA"/>
    <property type="match status" value="1"/>
</dbReference>
<dbReference type="CDD" id="cd03301">
    <property type="entry name" value="ABC_MalK_N"/>
    <property type="match status" value="1"/>
</dbReference>
<keyword evidence="2" id="KW-0813">Transport</keyword>
<dbReference type="Gene3D" id="2.40.50.140">
    <property type="entry name" value="Nucleic acid-binding proteins"/>
    <property type="match status" value="1"/>
</dbReference>
<feature type="domain" description="ABC transporter" evidence="11">
    <location>
        <begin position="1"/>
        <end position="236"/>
    </location>
</feature>
<dbReference type="Pfam" id="PF17912">
    <property type="entry name" value="OB_MalK"/>
    <property type="match status" value="1"/>
</dbReference>
<dbReference type="InterPro" id="IPR003593">
    <property type="entry name" value="AAA+_ATPase"/>
</dbReference>
<reference evidence="12 13" key="1">
    <citation type="submission" date="2020-04" db="EMBL/GenBank/DDBJ databases">
        <title>MicrobeNet Type strains.</title>
        <authorList>
            <person name="Nicholson A.C."/>
        </authorList>
    </citation>
    <scope>NUCLEOTIDE SEQUENCE [LARGE SCALE GENOMIC DNA]</scope>
    <source>
        <strain evidence="12 13">ATCC BAA-14</strain>
    </source>
</reference>
<sequence>MATITYDKACCVYPGAESLAVDSLDLDIADGEFVVLVGPSGSGKSTALRMLAGLEEIDSGQIRIGGDNMVGVAPKDRDIAMVFQNYALYPNKTVGENMGFALKMRGIPADERKRKVAEAAKLLDLTDYLDRKPAKLSGGQRQRVAMGRAIVREPQVFCMDEPLSNLDAKLRVQTRTQIAALQRRLGTTTVYVTHDQVEAMTMGDRVAVLKHGVLQQFSTPAELYDHPVNAFVAGFIGSPAMNLFTAPIRDGAISIAGADIDIDATSQAAVRKSGLSSVVVGIRPEHLALSDDGTGLNADVALLEELGSETYVYASLADESVHNLDGDPMVVVARSSQRAPAKRGEGIRLRQADNAVHLFHPETGDRLV</sequence>
<evidence type="ECO:0000256" key="4">
    <source>
        <dbReference type="ARBA" id="ARBA00022840"/>
    </source>
</evidence>
<dbReference type="Gene3D" id="2.40.50.100">
    <property type="match status" value="1"/>
</dbReference>
<organism evidence="12 13">
    <name type="scientific">Gordonia polyisoprenivorans</name>
    <dbReference type="NCBI Taxonomy" id="84595"/>
    <lineage>
        <taxon>Bacteria</taxon>
        <taxon>Bacillati</taxon>
        <taxon>Actinomycetota</taxon>
        <taxon>Actinomycetes</taxon>
        <taxon>Mycobacteriales</taxon>
        <taxon>Gordoniaceae</taxon>
        <taxon>Gordonia</taxon>
    </lineage>
</organism>
<dbReference type="InterPro" id="IPR017871">
    <property type="entry name" value="ABC_transporter-like_CS"/>
</dbReference>
<gene>
    <name evidence="12" type="primary">ugpC</name>
    <name evidence="12" type="ORF">HGA05_26500</name>
</gene>
<dbReference type="GO" id="GO:0140359">
    <property type="term" value="F:ABC-type transporter activity"/>
    <property type="evidence" value="ECO:0007669"/>
    <property type="project" value="InterPro"/>
</dbReference>
<evidence type="ECO:0000259" key="11">
    <source>
        <dbReference type="PROSITE" id="PS50893"/>
    </source>
</evidence>
<evidence type="ECO:0000256" key="3">
    <source>
        <dbReference type="ARBA" id="ARBA00022741"/>
    </source>
</evidence>
<dbReference type="InterPro" id="IPR003439">
    <property type="entry name" value="ABC_transporter-like_ATP-bd"/>
</dbReference>
<dbReference type="FunFam" id="3.40.50.300:FF:000042">
    <property type="entry name" value="Maltose/maltodextrin ABC transporter, ATP-binding protein"/>
    <property type="match status" value="1"/>
</dbReference>
<dbReference type="GO" id="GO:0008643">
    <property type="term" value="P:carbohydrate transport"/>
    <property type="evidence" value="ECO:0007669"/>
    <property type="project" value="InterPro"/>
</dbReference>
<dbReference type="InterPro" id="IPR040582">
    <property type="entry name" value="OB_MalK-like"/>
</dbReference>
<accession>A0A846WWU7</accession>
<comment type="function">
    <text evidence="6">Part of the ABC transporter complex LpqY-SugA-SugB-SugC, which is highly specific for uptake of trehalose. Involved in the recycling of extracellular trehalose released from trehalose-containing molecules synthesized by M.tuberculosis. Trehalose uptake is essential for virulence. Responsible for energy coupling to the transport system.</text>
</comment>
<proteinExistence type="predicted"/>
<dbReference type="InterPro" id="IPR027417">
    <property type="entry name" value="P-loop_NTPase"/>
</dbReference>
<evidence type="ECO:0000256" key="5">
    <source>
        <dbReference type="ARBA" id="ARBA00050305"/>
    </source>
</evidence>
<evidence type="ECO:0000256" key="9">
    <source>
        <dbReference type="ARBA" id="ARBA00080647"/>
    </source>
</evidence>